<evidence type="ECO:0000313" key="4">
    <source>
        <dbReference type="Proteomes" id="UP000426444"/>
    </source>
</evidence>
<protein>
    <submittedName>
        <fullName evidence="3">2-oxoglutarate/2-oxoacid ferredoxin oxidoreductase, gamma subunit</fullName>
        <ecNumber evidence="3">1.2.7.-</ecNumber>
    </submittedName>
</protein>
<dbReference type="GO" id="GO:0016625">
    <property type="term" value="F:oxidoreductase activity, acting on the aldehyde or oxo group of donors, iron-sulfur protein as acceptor"/>
    <property type="evidence" value="ECO:0007669"/>
    <property type="project" value="InterPro"/>
</dbReference>
<dbReference type="Pfam" id="PF01558">
    <property type="entry name" value="POR"/>
    <property type="match status" value="1"/>
</dbReference>
<dbReference type="PANTHER" id="PTHR42730">
    <property type="entry name" value="2-OXOGLUTARATE SYNTHASE SUBUNIT KORC"/>
    <property type="match status" value="1"/>
</dbReference>
<dbReference type="Gene3D" id="3.40.920.10">
    <property type="entry name" value="Pyruvate-ferredoxin oxidoreductase, PFOR, domain III"/>
    <property type="match status" value="1"/>
</dbReference>
<dbReference type="InterPro" id="IPR002869">
    <property type="entry name" value="Pyrv_flavodox_OxRed_cen"/>
</dbReference>
<dbReference type="Proteomes" id="UP000426444">
    <property type="component" value="Chromosome"/>
</dbReference>
<dbReference type="EMBL" id="CP046457">
    <property type="protein sequence ID" value="QGT98720.1"/>
    <property type="molecule type" value="Genomic_DNA"/>
</dbReference>
<dbReference type="InterPro" id="IPR011894">
    <property type="entry name" value="PorC_KorC"/>
</dbReference>
<dbReference type="NCBIfam" id="TIGR02175">
    <property type="entry name" value="PorC_KorC"/>
    <property type="match status" value="1"/>
</dbReference>
<dbReference type="OrthoDB" id="9789125at2"/>
<evidence type="ECO:0000256" key="1">
    <source>
        <dbReference type="ARBA" id="ARBA00023002"/>
    </source>
</evidence>
<organism evidence="3 4">
    <name type="scientific">Candidatus Syntrophocurvum alkaliphilum</name>
    <dbReference type="NCBI Taxonomy" id="2293317"/>
    <lineage>
        <taxon>Bacteria</taxon>
        <taxon>Bacillati</taxon>
        <taxon>Bacillota</taxon>
        <taxon>Clostridia</taxon>
        <taxon>Eubacteriales</taxon>
        <taxon>Syntrophomonadaceae</taxon>
        <taxon>Candidatus Syntrophocurvum</taxon>
    </lineage>
</organism>
<feature type="domain" description="Pyruvate/ketoisovalerate oxidoreductase catalytic" evidence="2">
    <location>
        <begin position="11"/>
        <end position="174"/>
    </location>
</feature>
<dbReference type="AlphaFoldDB" id="A0A6I6DC25"/>
<dbReference type="SUPFAM" id="SSF53323">
    <property type="entry name" value="Pyruvate-ferredoxin oxidoreductase, PFOR, domain III"/>
    <property type="match status" value="1"/>
</dbReference>
<name>A0A6I6DC25_9FIRM</name>
<reference evidence="4" key="1">
    <citation type="journal article" date="2019" name="Microbiology">
        <title>Complete Genome Sequence of an Uncultured Bacterium of the Candidate Phylum Bipolaricaulota.</title>
        <authorList>
            <person name="Kadnikov V.V."/>
            <person name="Mardanov A.V."/>
            <person name="Beletsky A.V."/>
            <person name="Frank Y.A."/>
            <person name="Karnachuk O.V."/>
            <person name="Ravin N.V."/>
        </authorList>
    </citation>
    <scope>NUCLEOTIDE SEQUENCE [LARGE SCALE GENOMIC DNA]</scope>
</reference>
<dbReference type="KEGG" id="salq:SYNTR_0127"/>
<sequence>MKKEITFAGFGGQGVLTMGLFLANAGMSEKKKVSYVPAYGAEMRGGTANCTVIISDKEISSPVVAYPEIVVAMNHPSLEKFEPKVKKGGLLLVNKSLVKREVERNDITSLMIPTQELASEAGLARGSNMVMLGALLHLNNIINNENIHDYLIKTFKGKYLDKMPLNMATIEAGMKYVKEFKEKNIAV</sequence>
<dbReference type="RefSeq" id="WP_156202687.1">
    <property type="nucleotide sequence ID" value="NZ_CP046457.1"/>
</dbReference>
<proteinExistence type="predicted"/>
<dbReference type="InterPro" id="IPR019752">
    <property type="entry name" value="Pyrv/ketoisovalerate_OxRed_cat"/>
</dbReference>
<accession>A0A6I6DC25</accession>
<dbReference type="EC" id="1.2.7.-" evidence="3"/>
<gene>
    <name evidence="3" type="ORF">SYNTR_0127</name>
</gene>
<keyword evidence="1 3" id="KW-0560">Oxidoreductase</keyword>
<keyword evidence="4" id="KW-1185">Reference proteome</keyword>
<dbReference type="InterPro" id="IPR052554">
    <property type="entry name" value="2-oxoglutarate_synth_KorC"/>
</dbReference>
<dbReference type="PANTHER" id="PTHR42730:SF1">
    <property type="entry name" value="2-OXOGLUTARATE SYNTHASE SUBUNIT KORC"/>
    <property type="match status" value="1"/>
</dbReference>
<evidence type="ECO:0000313" key="3">
    <source>
        <dbReference type="EMBL" id="QGT98720.1"/>
    </source>
</evidence>
<evidence type="ECO:0000259" key="2">
    <source>
        <dbReference type="Pfam" id="PF01558"/>
    </source>
</evidence>